<protein>
    <submittedName>
        <fullName evidence="1">Uncharacterized protein</fullName>
    </submittedName>
</protein>
<name>A0ACC0B0S1_CATRO</name>
<dbReference type="EMBL" id="CM044704">
    <property type="protein sequence ID" value="KAI5666033.1"/>
    <property type="molecule type" value="Genomic_DNA"/>
</dbReference>
<reference evidence="2" key="1">
    <citation type="journal article" date="2023" name="Nat. Plants">
        <title>Single-cell RNA sequencing provides a high-resolution roadmap for understanding the multicellular compartmentation of specialized metabolism.</title>
        <authorList>
            <person name="Sun S."/>
            <person name="Shen X."/>
            <person name="Li Y."/>
            <person name="Li Y."/>
            <person name="Wang S."/>
            <person name="Li R."/>
            <person name="Zhang H."/>
            <person name="Shen G."/>
            <person name="Guo B."/>
            <person name="Wei J."/>
            <person name="Xu J."/>
            <person name="St-Pierre B."/>
            <person name="Chen S."/>
            <person name="Sun C."/>
        </authorList>
    </citation>
    <scope>NUCLEOTIDE SEQUENCE [LARGE SCALE GENOMIC DNA]</scope>
</reference>
<evidence type="ECO:0000313" key="2">
    <source>
        <dbReference type="Proteomes" id="UP001060085"/>
    </source>
</evidence>
<dbReference type="Proteomes" id="UP001060085">
    <property type="component" value="Linkage Group LG04"/>
</dbReference>
<comment type="caution">
    <text evidence="1">The sequence shown here is derived from an EMBL/GenBank/DDBJ whole genome shotgun (WGS) entry which is preliminary data.</text>
</comment>
<sequence length="319" mass="36501">MSILGGRRGNNNMGSPFFHEFKKQASFFLKEKIKTARLVLTDVTPAQLLAEDSTSGNPGAPETRTLKIISRAAFEIDDYWRVVEILHKRLVSFDRKNWWVSYKALIVLEHLLTHGPESFAEEFQSDKDVITEIGRFQYVDEKGFNWGLTVRRKSEKILKLLGDRSLLKEERNRARTVTRGIQGFGSFHHVSTNDSGQEVLKESSFRAFDKCNSQFHEHGNQEEEGFSALKKPYFAESKQGKTEQIKNEMESLISRTSFKENMAPKWDSTEESNLLLSEEKKSNSRLSISMADEEHPFNSTEHIASVSLLSTTDRILQAC</sequence>
<organism evidence="1 2">
    <name type="scientific">Catharanthus roseus</name>
    <name type="common">Madagascar periwinkle</name>
    <name type="synonym">Vinca rosea</name>
    <dbReference type="NCBI Taxonomy" id="4058"/>
    <lineage>
        <taxon>Eukaryota</taxon>
        <taxon>Viridiplantae</taxon>
        <taxon>Streptophyta</taxon>
        <taxon>Embryophyta</taxon>
        <taxon>Tracheophyta</taxon>
        <taxon>Spermatophyta</taxon>
        <taxon>Magnoliopsida</taxon>
        <taxon>eudicotyledons</taxon>
        <taxon>Gunneridae</taxon>
        <taxon>Pentapetalae</taxon>
        <taxon>asterids</taxon>
        <taxon>lamiids</taxon>
        <taxon>Gentianales</taxon>
        <taxon>Apocynaceae</taxon>
        <taxon>Rauvolfioideae</taxon>
        <taxon>Vinceae</taxon>
        <taxon>Catharanthinae</taxon>
        <taxon>Catharanthus</taxon>
    </lineage>
</organism>
<evidence type="ECO:0000313" key="1">
    <source>
        <dbReference type="EMBL" id="KAI5666033.1"/>
    </source>
</evidence>
<keyword evidence="2" id="KW-1185">Reference proteome</keyword>
<accession>A0ACC0B0S1</accession>
<proteinExistence type="predicted"/>
<gene>
    <name evidence="1" type="ORF">M9H77_15886</name>
</gene>